<feature type="transmembrane region" description="Helical" evidence="4">
    <location>
        <begin position="12"/>
        <end position="33"/>
    </location>
</feature>
<keyword evidence="2 4" id="KW-1133">Transmembrane helix</keyword>
<feature type="transmembrane region" description="Helical" evidence="4">
    <location>
        <begin position="254"/>
        <end position="271"/>
    </location>
</feature>
<accession>A0A916ZEK1</accession>
<feature type="transmembrane region" description="Helical" evidence="4">
    <location>
        <begin position="139"/>
        <end position="157"/>
    </location>
</feature>
<feature type="transmembrane region" description="Helical" evidence="4">
    <location>
        <begin position="169"/>
        <end position="189"/>
    </location>
</feature>
<dbReference type="PROSITE" id="PS50850">
    <property type="entry name" value="MFS"/>
    <property type="match status" value="1"/>
</dbReference>
<dbReference type="InterPro" id="IPR036259">
    <property type="entry name" value="MFS_trans_sf"/>
</dbReference>
<dbReference type="Pfam" id="PF07690">
    <property type="entry name" value="MFS_1"/>
    <property type="match status" value="1"/>
</dbReference>
<keyword evidence="7" id="KW-1185">Reference proteome</keyword>
<feature type="transmembrane region" description="Helical" evidence="4">
    <location>
        <begin position="343"/>
        <end position="361"/>
    </location>
</feature>
<protein>
    <submittedName>
        <fullName evidence="6">MFS transporter</fullName>
    </submittedName>
</protein>
<dbReference type="RefSeq" id="WP_188906951.1">
    <property type="nucleotide sequence ID" value="NZ_BMIQ01000001.1"/>
</dbReference>
<feature type="transmembrane region" description="Helical" evidence="4">
    <location>
        <begin position="306"/>
        <end position="323"/>
    </location>
</feature>
<name>A0A916ZEK1_9HYPH</name>
<reference evidence="6" key="2">
    <citation type="submission" date="2020-09" db="EMBL/GenBank/DDBJ databases">
        <authorList>
            <person name="Sun Q."/>
            <person name="Zhou Y."/>
        </authorList>
    </citation>
    <scope>NUCLEOTIDE SEQUENCE</scope>
    <source>
        <strain evidence="6">CGMCC 1.15367</strain>
    </source>
</reference>
<feature type="transmembrane region" description="Helical" evidence="4">
    <location>
        <begin position="367"/>
        <end position="389"/>
    </location>
</feature>
<dbReference type="GO" id="GO:0022857">
    <property type="term" value="F:transmembrane transporter activity"/>
    <property type="evidence" value="ECO:0007669"/>
    <property type="project" value="InterPro"/>
</dbReference>
<dbReference type="Gene3D" id="1.20.1250.20">
    <property type="entry name" value="MFS general substrate transporter like domains"/>
    <property type="match status" value="1"/>
</dbReference>
<dbReference type="PANTHER" id="PTHR42910">
    <property type="entry name" value="TRANSPORTER SCO4007-RELATED"/>
    <property type="match status" value="1"/>
</dbReference>
<comment type="caution">
    <text evidence="6">The sequence shown here is derived from an EMBL/GenBank/DDBJ whole genome shotgun (WGS) entry which is preliminary data.</text>
</comment>
<organism evidence="6 7">
    <name type="scientific">Aureimonas endophytica</name>
    <dbReference type="NCBI Taxonomy" id="2027858"/>
    <lineage>
        <taxon>Bacteria</taxon>
        <taxon>Pseudomonadati</taxon>
        <taxon>Pseudomonadota</taxon>
        <taxon>Alphaproteobacteria</taxon>
        <taxon>Hyphomicrobiales</taxon>
        <taxon>Aurantimonadaceae</taxon>
        <taxon>Aureimonas</taxon>
    </lineage>
</organism>
<feature type="transmembrane region" description="Helical" evidence="4">
    <location>
        <begin position="53"/>
        <end position="73"/>
    </location>
</feature>
<sequence>MTNDPAAPHEGPSLGLTAFFALACGALAANLYYAQPLVAPIAQSIGLDVSIESAIVTAAQVGYGLGLAALVPLGDVLENRRLILSTMAATILSLVGFAMAPNAATLFAMMLIVGLTSCAAQMLVPLAAHLAPPAARGRVVGNVMSGLLGGILLARPLSSFLSVQIGWRGVFLASAGLLLVVLASAVLLLPKRKPAAAHSYGELVASLGRLFLSEPVLRRRALYHAAMFAAFSLFWTGAPLILMRPPHEFTQTGIAFFALSGVLGVFAAPVAGRLADRGHSRRGTLTAMSCVVAGFALALAGPHSVAALVVAGILVDLGVQANLVIGQREIFQLDPTIRNRLNAVYMATFFAGGALGSALTSPALAHFGWTGLCLLGLGFPAVALLCALFGEGTVGAGRREAFSSRPD</sequence>
<evidence type="ECO:0000313" key="6">
    <source>
        <dbReference type="EMBL" id="GGD92168.1"/>
    </source>
</evidence>
<dbReference type="PANTHER" id="PTHR42910:SF1">
    <property type="entry name" value="MAJOR FACILITATOR SUPERFAMILY (MFS) PROFILE DOMAIN-CONTAINING PROTEIN"/>
    <property type="match status" value="1"/>
</dbReference>
<evidence type="ECO:0000256" key="3">
    <source>
        <dbReference type="ARBA" id="ARBA00023136"/>
    </source>
</evidence>
<evidence type="ECO:0000256" key="2">
    <source>
        <dbReference type="ARBA" id="ARBA00022989"/>
    </source>
</evidence>
<proteinExistence type="predicted"/>
<feature type="transmembrane region" description="Helical" evidence="4">
    <location>
        <begin position="82"/>
        <end position="100"/>
    </location>
</feature>
<feature type="transmembrane region" description="Helical" evidence="4">
    <location>
        <begin position="221"/>
        <end position="242"/>
    </location>
</feature>
<dbReference type="InterPro" id="IPR020846">
    <property type="entry name" value="MFS_dom"/>
</dbReference>
<dbReference type="InterPro" id="IPR011701">
    <property type="entry name" value="MFS"/>
</dbReference>
<keyword evidence="3 4" id="KW-0472">Membrane</keyword>
<gene>
    <name evidence="6" type="ORF">GCM10011390_08600</name>
</gene>
<dbReference type="CDD" id="cd17324">
    <property type="entry name" value="MFS_NepI_like"/>
    <property type="match status" value="1"/>
</dbReference>
<evidence type="ECO:0000259" key="5">
    <source>
        <dbReference type="PROSITE" id="PS50850"/>
    </source>
</evidence>
<dbReference type="AlphaFoldDB" id="A0A916ZEK1"/>
<evidence type="ECO:0000256" key="4">
    <source>
        <dbReference type="SAM" id="Phobius"/>
    </source>
</evidence>
<evidence type="ECO:0000256" key="1">
    <source>
        <dbReference type="ARBA" id="ARBA00022692"/>
    </source>
</evidence>
<feature type="domain" description="Major facilitator superfamily (MFS) profile" evidence="5">
    <location>
        <begin position="14"/>
        <end position="395"/>
    </location>
</feature>
<evidence type="ECO:0000313" key="7">
    <source>
        <dbReference type="Proteomes" id="UP000644699"/>
    </source>
</evidence>
<dbReference type="SUPFAM" id="SSF103473">
    <property type="entry name" value="MFS general substrate transporter"/>
    <property type="match status" value="1"/>
</dbReference>
<keyword evidence="1 4" id="KW-0812">Transmembrane</keyword>
<feature type="transmembrane region" description="Helical" evidence="4">
    <location>
        <begin position="283"/>
        <end position="300"/>
    </location>
</feature>
<dbReference type="Proteomes" id="UP000644699">
    <property type="component" value="Unassembled WGS sequence"/>
</dbReference>
<feature type="transmembrane region" description="Helical" evidence="4">
    <location>
        <begin position="106"/>
        <end position="127"/>
    </location>
</feature>
<dbReference type="EMBL" id="BMIQ01000001">
    <property type="protein sequence ID" value="GGD92168.1"/>
    <property type="molecule type" value="Genomic_DNA"/>
</dbReference>
<reference evidence="6" key="1">
    <citation type="journal article" date="2014" name="Int. J. Syst. Evol. Microbiol.">
        <title>Complete genome sequence of Corynebacterium casei LMG S-19264T (=DSM 44701T), isolated from a smear-ripened cheese.</title>
        <authorList>
            <consortium name="US DOE Joint Genome Institute (JGI-PGF)"/>
            <person name="Walter F."/>
            <person name="Albersmeier A."/>
            <person name="Kalinowski J."/>
            <person name="Ruckert C."/>
        </authorList>
    </citation>
    <scope>NUCLEOTIDE SEQUENCE</scope>
    <source>
        <strain evidence="6">CGMCC 1.15367</strain>
    </source>
</reference>